<dbReference type="EMBL" id="CP002100">
    <property type="protein sequence ID" value="ADN50838.1"/>
    <property type="molecule type" value="Genomic_DNA"/>
</dbReference>
<proteinExistence type="predicted"/>
<dbReference type="Pfam" id="PF05942">
    <property type="entry name" value="PaREP1"/>
    <property type="match status" value="1"/>
</dbReference>
<dbReference type="Proteomes" id="UP000006681">
    <property type="component" value="Chromosome"/>
</dbReference>
<dbReference type="HOGENOM" id="CLU_118419_1_0_2"/>
<organism evidence="1 2">
    <name type="scientific">Vulcanisaeta distributa (strain DSM 14429 / JCM 11212 / NBRC 100878 / IC-017)</name>
    <dbReference type="NCBI Taxonomy" id="572478"/>
    <lineage>
        <taxon>Archaea</taxon>
        <taxon>Thermoproteota</taxon>
        <taxon>Thermoprotei</taxon>
        <taxon>Thermoproteales</taxon>
        <taxon>Thermoproteaceae</taxon>
        <taxon>Vulcanisaeta</taxon>
    </lineage>
</organism>
<reference evidence="1 2" key="1">
    <citation type="journal article" date="2010" name="Stand. Genomic Sci.">
        <title>Complete genome sequence of Vulcanisaeta distributa type strain (IC-017).</title>
        <authorList>
            <person name="Mavromatis K."/>
            <person name="Sikorski J."/>
            <person name="Pabst E."/>
            <person name="Teshima H."/>
            <person name="Lapidus A."/>
            <person name="Lucas S."/>
            <person name="Nolan M."/>
            <person name="Glavina Del Rio T."/>
            <person name="Cheng J.F."/>
            <person name="Bruce D."/>
            <person name="Goodwin L."/>
            <person name="Pitluck S."/>
            <person name="Liolios K."/>
            <person name="Ivanova N."/>
            <person name="Mikhailova N."/>
            <person name="Pati A."/>
            <person name="Chen A."/>
            <person name="Palaniappan K."/>
            <person name="Land M."/>
            <person name="Hauser L."/>
            <person name="Chang Y.J."/>
            <person name="Jeffries C.D."/>
            <person name="Rohde M."/>
            <person name="Spring S."/>
            <person name="Goker M."/>
            <person name="Wirth R."/>
            <person name="Woyke T."/>
            <person name="Bristow J."/>
            <person name="Eisen J.A."/>
            <person name="Markowitz V."/>
            <person name="Hugenholtz P."/>
            <person name="Klenk H.P."/>
            <person name="Kyrpides N.C."/>
        </authorList>
    </citation>
    <scope>NUCLEOTIDE SEQUENCE [LARGE SCALE GENOMIC DNA]</scope>
    <source>
        <strain evidence="2">DSM 14429 / JCM 11212 / NBRC 100878 / IC-017</strain>
    </source>
</reference>
<dbReference type="KEGG" id="vdi:Vdis_1452"/>
<accession>E1QSX1</accession>
<dbReference type="eggNOG" id="arCOG03708">
    <property type="taxonomic scope" value="Archaea"/>
</dbReference>
<evidence type="ECO:0000313" key="2">
    <source>
        <dbReference type="Proteomes" id="UP000006681"/>
    </source>
</evidence>
<dbReference type="InterPro" id="IPR010268">
    <property type="entry name" value="PaREP1"/>
</dbReference>
<sequence>MLPGQLGKPRKDLRAYIEARRAEASAEVRLALRLLVEGYTRNAAGKAFQAFKSLLAALAGERREELRNSIKNVDKVIAYMPTSMIRDVGKLLGLEKESLLALALHQYQYNGVDPEGIMSIYTSRDAAMKDICNLLDSVVRVLGDEPLKQELSNVCGSFQG</sequence>
<reference evidence="2" key="2">
    <citation type="journal article" date="2010" name="Stand. Genomic Sci.">
        <title>Complete genome sequence of Vulcanisaeta distributa type strain (IC-017T).</title>
        <authorList>
            <person name="Mavromatis K."/>
            <person name="Sikorski J."/>
            <person name="Pabst E."/>
            <person name="Teshima H."/>
            <person name="Lapidus A."/>
            <person name="Lucas S."/>
            <person name="Nolan M."/>
            <person name="Glavina Del Rio T."/>
            <person name="Cheng J."/>
            <person name="Bruce D."/>
            <person name="Goodwin L."/>
            <person name="Pitluck S."/>
            <person name="Liolios K."/>
            <person name="Ivanova N."/>
            <person name="Mikhailova N."/>
            <person name="Pati A."/>
            <person name="Chen A."/>
            <person name="Palaniappan K."/>
            <person name="Land M."/>
            <person name="Hauser L."/>
            <person name="Chang Y."/>
            <person name="Jeffries C."/>
            <person name="Rohde M."/>
            <person name="Spring S."/>
            <person name="Goker M."/>
            <person name="Wirth R."/>
            <person name="Woyke T."/>
            <person name="Bristow J."/>
            <person name="Eisen J."/>
            <person name="Markowitz V."/>
            <person name="Hugenholtz P."/>
            <person name="Klenk H."/>
            <person name="Kyrpides N."/>
        </authorList>
    </citation>
    <scope>NUCLEOTIDE SEQUENCE [LARGE SCALE GENOMIC DNA]</scope>
    <source>
        <strain evidence="2">DSM 14429 / JCM 11212 / NBRC 100878 / IC-017</strain>
    </source>
</reference>
<keyword evidence="2" id="KW-1185">Reference proteome</keyword>
<gene>
    <name evidence="1" type="ordered locus">Vdis_1452</name>
</gene>
<evidence type="ECO:0000313" key="1">
    <source>
        <dbReference type="EMBL" id="ADN50838.1"/>
    </source>
</evidence>
<dbReference type="OrthoDB" id="28228at2157"/>
<protein>
    <submittedName>
        <fullName evidence="1">PaREP1 family protein</fullName>
    </submittedName>
</protein>
<name>E1QSX1_VULDI</name>
<dbReference type="AlphaFoldDB" id="E1QSX1"/>